<dbReference type="Proteomes" id="UP000198703">
    <property type="component" value="Unassembled WGS sequence"/>
</dbReference>
<feature type="transmembrane region" description="Helical" evidence="8">
    <location>
        <begin position="198"/>
        <end position="219"/>
    </location>
</feature>
<sequence>MLETLHTRVRLLYTGRSRAAVRFRYALIAFDFATILYFIATMPFAPTPAMAALNAALGVLILLDFAARLWVAENRAAVLWRVYTLADLVVAASLLVLPFMAADLAFLRVLRGLRLIHSYQLLRDLRRDSDWFRRHEDAVIALINLVVFVFVTASLVFVLFFGRETGVAGYIDALYFTVSTLTTTGYGDITPQDPVGKLLSVFVMVAGVALFVRLATAVFRPAKVRHRCRGCGLIRHDEDAVHCKHCGEPLRIETEGAT</sequence>
<dbReference type="EMBL" id="FNQM01000004">
    <property type="protein sequence ID" value="SEA34680.1"/>
    <property type="molecule type" value="Genomic_DNA"/>
</dbReference>
<name>A0A1H4AFE6_9RHOB</name>
<evidence type="ECO:0000256" key="7">
    <source>
        <dbReference type="ARBA" id="ARBA00023303"/>
    </source>
</evidence>
<evidence type="ECO:0000313" key="11">
    <source>
        <dbReference type="Proteomes" id="UP000198703"/>
    </source>
</evidence>
<dbReference type="PANTHER" id="PTHR11537">
    <property type="entry name" value="VOLTAGE-GATED POTASSIUM CHANNEL"/>
    <property type="match status" value="1"/>
</dbReference>
<evidence type="ECO:0000256" key="6">
    <source>
        <dbReference type="ARBA" id="ARBA00023136"/>
    </source>
</evidence>
<keyword evidence="2" id="KW-0813">Transport</keyword>
<keyword evidence="11" id="KW-1185">Reference proteome</keyword>
<dbReference type="OrthoDB" id="9799090at2"/>
<dbReference type="PANTHER" id="PTHR11537:SF254">
    <property type="entry name" value="POTASSIUM VOLTAGE-GATED CHANNEL PROTEIN SHAB"/>
    <property type="match status" value="1"/>
</dbReference>
<comment type="subcellular location">
    <subcellularLocation>
        <location evidence="1">Membrane</location>
        <topology evidence="1">Multi-pass membrane protein</topology>
    </subcellularLocation>
</comment>
<feature type="transmembrane region" description="Helical" evidence="8">
    <location>
        <begin position="138"/>
        <end position="160"/>
    </location>
</feature>
<dbReference type="RefSeq" id="WP_093252141.1">
    <property type="nucleotide sequence ID" value="NZ_FNQM01000004.1"/>
</dbReference>
<evidence type="ECO:0000259" key="9">
    <source>
        <dbReference type="Pfam" id="PF07885"/>
    </source>
</evidence>
<protein>
    <submittedName>
        <fullName evidence="10">Voltage-gated potassium channel</fullName>
    </submittedName>
</protein>
<feature type="transmembrane region" description="Helical" evidence="8">
    <location>
        <begin position="51"/>
        <end position="71"/>
    </location>
</feature>
<evidence type="ECO:0000256" key="3">
    <source>
        <dbReference type="ARBA" id="ARBA00022692"/>
    </source>
</evidence>
<evidence type="ECO:0000256" key="1">
    <source>
        <dbReference type="ARBA" id="ARBA00004141"/>
    </source>
</evidence>
<keyword evidence="5" id="KW-0406">Ion transport</keyword>
<dbReference type="SUPFAM" id="SSF81324">
    <property type="entry name" value="Voltage-gated potassium channels"/>
    <property type="match status" value="1"/>
</dbReference>
<dbReference type="AlphaFoldDB" id="A0A1H4AFE6"/>
<dbReference type="GO" id="GO:0005249">
    <property type="term" value="F:voltage-gated potassium channel activity"/>
    <property type="evidence" value="ECO:0007669"/>
    <property type="project" value="InterPro"/>
</dbReference>
<dbReference type="GO" id="GO:0001508">
    <property type="term" value="P:action potential"/>
    <property type="evidence" value="ECO:0007669"/>
    <property type="project" value="TreeGrafter"/>
</dbReference>
<dbReference type="Pfam" id="PF07885">
    <property type="entry name" value="Ion_trans_2"/>
    <property type="match status" value="1"/>
</dbReference>
<dbReference type="Gene3D" id="1.10.287.70">
    <property type="match status" value="1"/>
</dbReference>
<accession>A0A1H4AFE6</accession>
<gene>
    <name evidence="10" type="ORF">SAMN05444370_104205</name>
</gene>
<feature type="domain" description="Potassium channel" evidence="9">
    <location>
        <begin position="146"/>
        <end position="219"/>
    </location>
</feature>
<keyword evidence="7 10" id="KW-0407">Ion channel</keyword>
<evidence type="ECO:0000313" key="10">
    <source>
        <dbReference type="EMBL" id="SEA34680.1"/>
    </source>
</evidence>
<evidence type="ECO:0000256" key="5">
    <source>
        <dbReference type="ARBA" id="ARBA00023065"/>
    </source>
</evidence>
<evidence type="ECO:0000256" key="8">
    <source>
        <dbReference type="SAM" id="Phobius"/>
    </source>
</evidence>
<keyword evidence="4 8" id="KW-1133">Transmembrane helix</keyword>
<dbReference type="STRING" id="89524.SAMN05444370_104205"/>
<evidence type="ECO:0000256" key="2">
    <source>
        <dbReference type="ARBA" id="ARBA00022448"/>
    </source>
</evidence>
<dbReference type="GO" id="GO:0008076">
    <property type="term" value="C:voltage-gated potassium channel complex"/>
    <property type="evidence" value="ECO:0007669"/>
    <property type="project" value="InterPro"/>
</dbReference>
<feature type="transmembrane region" description="Helical" evidence="8">
    <location>
        <begin position="167"/>
        <end position="186"/>
    </location>
</feature>
<evidence type="ECO:0000256" key="4">
    <source>
        <dbReference type="ARBA" id="ARBA00022989"/>
    </source>
</evidence>
<proteinExistence type="predicted"/>
<feature type="transmembrane region" description="Helical" evidence="8">
    <location>
        <begin position="25"/>
        <end position="45"/>
    </location>
</feature>
<reference evidence="10 11" key="1">
    <citation type="submission" date="2016-10" db="EMBL/GenBank/DDBJ databases">
        <authorList>
            <person name="de Groot N.N."/>
        </authorList>
    </citation>
    <scope>NUCLEOTIDE SEQUENCE [LARGE SCALE GENOMIC DNA]</scope>
    <source>
        <strain evidence="10 11">DSM 15345</strain>
    </source>
</reference>
<keyword evidence="3 8" id="KW-0812">Transmembrane</keyword>
<dbReference type="InterPro" id="IPR013099">
    <property type="entry name" value="K_chnl_dom"/>
</dbReference>
<feature type="transmembrane region" description="Helical" evidence="8">
    <location>
        <begin position="78"/>
        <end position="101"/>
    </location>
</feature>
<dbReference type="InterPro" id="IPR028325">
    <property type="entry name" value="VG_K_chnl"/>
</dbReference>
<keyword evidence="6 8" id="KW-0472">Membrane</keyword>
<organism evidence="10 11">
    <name type="scientific">Rubrimonas cliftonensis</name>
    <dbReference type="NCBI Taxonomy" id="89524"/>
    <lineage>
        <taxon>Bacteria</taxon>
        <taxon>Pseudomonadati</taxon>
        <taxon>Pseudomonadota</taxon>
        <taxon>Alphaproteobacteria</taxon>
        <taxon>Rhodobacterales</taxon>
        <taxon>Paracoccaceae</taxon>
        <taxon>Rubrimonas</taxon>
    </lineage>
</organism>